<evidence type="ECO:0000256" key="6">
    <source>
        <dbReference type="ARBA" id="ARBA00022801"/>
    </source>
</evidence>
<keyword evidence="11" id="KW-0325">Glycoprotein</keyword>
<dbReference type="EC" id="3.4.24.-" evidence="13"/>
<dbReference type="InterPro" id="IPR000152">
    <property type="entry name" value="EGF-type_Asp/Asn_hydroxyl_site"/>
</dbReference>
<dbReference type="PROSITE" id="PS01186">
    <property type="entry name" value="EGF_2"/>
    <property type="match status" value="2"/>
</dbReference>
<evidence type="ECO:0000256" key="9">
    <source>
        <dbReference type="ARBA" id="ARBA00023145"/>
    </source>
</evidence>
<feature type="compositionally biased region" description="Basic and acidic residues" evidence="14">
    <location>
        <begin position="748"/>
        <end position="759"/>
    </location>
</feature>
<keyword evidence="5" id="KW-0677">Repeat</keyword>
<gene>
    <name evidence="18" type="ORF">EB796_008746</name>
</gene>
<dbReference type="FunFam" id="2.60.120.290:FF:000005">
    <property type="entry name" value="Procollagen C-endopeptidase enhancer 1"/>
    <property type="match status" value="1"/>
</dbReference>
<dbReference type="Proteomes" id="UP000593567">
    <property type="component" value="Unassembled WGS sequence"/>
</dbReference>
<protein>
    <recommendedName>
        <fullName evidence="13">Metalloendopeptidase</fullName>
        <ecNumber evidence="13">3.4.24.-</ecNumber>
    </recommendedName>
</protein>
<dbReference type="PROSITE" id="PS00010">
    <property type="entry name" value="ASX_HYDROXYL"/>
    <property type="match status" value="2"/>
</dbReference>
<dbReference type="InterPro" id="IPR015446">
    <property type="entry name" value="BMP_1/tolloid-like"/>
</dbReference>
<evidence type="ECO:0000256" key="11">
    <source>
        <dbReference type="ARBA" id="ARBA00023180"/>
    </source>
</evidence>
<feature type="domain" description="CUB" evidence="15">
    <location>
        <begin position="72"/>
        <end position="182"/>
    </location>
</feature>
<dbReference type="FunFam" id="2.10.25.10:FF:000010">
    <property type="entry name" value="Pro-epidermal growth factor"/>
    <property type="match status" value="1"/>
</dbReference>
<dbReference type="GO" id="GO:0004222">
    <property type="term" value="F:metalloendopeptidase activity"/>
    <property type="evidence" value="ECO:0007669"/>
    <property type="project" value="UniProtKB-UniRule"/>
</dbReference>
<dbReference type="PROSITE" id="PS01187">
    <property type="entry name" value="EGF_CA"/>
    <property type="match status" value="2"/>
</dbReference>
<dbReference type="InterPro" id="IPR018097">
    <property type="entry name" value="EGF_Ca-bd_CS"/>
</dbReference>
<dbReference type="FunFam" id="2.10.25.10:FF:000240">
    <property type="entry name" value="Vitamin K-dependent protein S"/>
    <property type="match status" value="1"/>
</dbReference>
<evidence type="ECO:0000313" key="19">
    <source>
        <dbReference type="Proteomes" id="UP000593567"/>
    </source>
</evidence>
<evidence type="ECO:0000259" key="15">
    <source>
        <dbReference type="PROSITE" id="PS01180"/>
    </source>
</evidence>
<evidence type="ECO:0000256" key="2">
    <source>
        <dbReference type="ARBA" id="ARBA00022670"/>
    </source>
</evidence>
<evidence type="ECO:0000256" key="4">
    <source>
        <dbReference type="ARBA" id="ARBA00022729"/>
    </source>
</evidence>
<accession>A0A7J7K2T7</accession>
<keyword evidence="1 12" id="KW-0245">EGF-like domain</keyword>
<keyword evidence="8 13" id="KW-0482">Metalloprotease</keyword>
<dbReference type="SMART" id="SM00042">
    <property type="entry name" value="CUB"/>
    <property type="match status" value="5"/>
</dbReference>
<organism evidence="18 19">
    <name type="scientific">Bugula neritina</name>
    <name type="common">Brown bryozoan</name>
    <name type="synonym">Sertularia neritina</name>
    <dbReference type="NCBI Taxonomy" id="10212"/>
    <lineage>
        <taxon>Eukaryota</taxon>
        <taxon>Metazoa</taxon>
        <taxon>Spiralia</taxon>
        <taxon>Lophotrochozoa</taxon>
        <taxon>Bryozoa</taxon>
        <taxon>Gymnolaemata</taxon>
        <taxon>Cheilostomatida</taxon>
        <taxon>Flustrina</taxon>
        <taxon>Buguloidea</taxon>
        <taxon>Bugulidae</taxon>
        <taxon>Bugula</taxon>
    </lineage>
</organism>
<feature type="domain" description="CUB" evidence="15">
    <location>
        <begin position="338"/>
        <end position="451"/>
    </location>
</feature>
<keyword evidence="2 13" id="KW-0645">Protease</keyword>
<dbReference type="AlphaFoldDB" id="A0A7J7K2T7"/>
<evidence type="ECO:0000256" key="3">
    <source>
        <dbReference type="ARBA" id="ARBA00022723"/>
    </source>
</evidence>
<dbReference type="SUPFAM" id="SSF55486">
    <property type="entry name" value="Metalloproteases ('zincins'), catalytic domain"/>
    <property type="match status" value="1"/>
</dbReference>
<dbReference type="SUPFAM" id="SSF49854">
    <property type="entry name" value="Spermadhesin, CUB domain"/>
    <property type="match status" value="5"/>
</dbReference>
<dbReference type="CDD" id="cd00041">
    <property type="entry name" value="CUB"/>
    <property type="match status" value="5"/>
</dbReference>
<dbReference type="Pfam" id="PF01400">
    <property type="entry name" value="Astacin"/>
    <property type="match status" value="1"/>
</dbReference>
<keyword evidence="6 13" id="KW-0378">Hydrolase</keyword>
<comment type="cofactor">
    <cofactor evidence="13">
        <name>Zn(2+)</name>
        <dbReference type="ChEBI" id="CHEBI:29105"/>
    </cofactor>
    <text evidence="13">Binds 1 zinc ion per subunit.</text>
</comment>
<dbReference type="SUPFAM" id="SSF57196">
    <property type="entry name" value="EGF/Laminin"/>
    <property type="match status" value="2"/>
</dbReference>
<evidence type="ECO:0000256" key="5">
    <source>
        <dbReference type="ARBA" id="ARBA00022737"/>
    </source>
</evidence>
<evidence type="ECO:0000256" key="13">
    <source>
        <dbReference type="RuleBase" id="RU361183"/>
    </source>
</evidence>
<keyword evidence="19" id="KW-1185">Reference proteome</keyword>
<evidence type="ECO:0000256" key="12">
    <source>
        <dbReference type="PROSITE-ProRule" id="PRU00076"/>
    </source>
</evidence>
<evidence type="ECO:0000259" key="16">
    <source>
        <dbReference type="PROSITE" id="PS50026"/>
    </source>
</evidence>
<evidence type="ECO:0000256" key="10">
    <source>
        <dbReference type="ARBA" id="ARBA00023157"/>
    </source>
</evidence>
<dbReference type="GO" id="GO:0005509">
    <property type="term" value="F:calcium ion binding"/>
    <property type="evidence" value="ECO:0007669"/>
    <property type="project" value="InterPro"/>
</dbReference>
<evidence type="ECO:0000256" key="1">
    <source>
        <dbReference type="ARBA" id="ARBA00022536"/>
    </source>
</evidence>
<dbReference type="PRINTS" id="PR00480">
    <property type="entry name" value="ASTACIN"/>
</dbReference>
<dbReference type="InterPro" id="IPR001881">
    <property type="entry name" value="EGF-like_Ca-bd_dom"/>
</dbReference>
<comment type="caution">
    <text evidence="12">Lacks conserved residue(s) required for the propagation of feature annotation.</text>
</comment>
<keyword evidence="4" id="KW-0732">Signal</keyword>
<dbReference type="PIRSF" id="PIRSF001199">
    <property type="entry name" value="BMP_1/tolloid-like"/>
    <property type="match status" value="1"/>
</dbReference>
<dbReference type="PROSITE" id="PS01180">
    <property type="entry name" value="CUB"/>
    <property type="match status" value="5"/>
</dbReference>
<dbReference type="EMBL" id="VXIV02001465">
    <property type="protein sequence ID" value="KAF6032950.1"/>
    <property type="molecule type" value="Genomic_DNA"/>
</dbReference>
<evidence type="ECO:0000259" key="17">
    <source>
        <dbReference type="PROSITE" id="PS51864"/>
    </source>
</evidence>
<feature type="domain" description="EGF-like" evidence="16">
    <location>
        <begin position="295"/>
        <end position="335"/>
    </location>
</feature>
<dbReference type="Pfam" id="PF14670">
    <property type="entry name" value="FXa_inhibition"/>
    <property type="match status" value="2"/>
</dbReference>
<evidence type="ECO:0000256" key="14">
    <source>
        <dbReference type="SAM" id="MobiDB-lite"/>
    </source>
</evidence>
<dbReference type="PANTHER" id="PTHR24251">
    <property type="entry name" value="OVOCHYMASE-RELATED"/>
    <property type="match status" value="1"/>
</dbReference>
<dbReference type="InterPro" id="IPR024079">
    <property type="entry name" value="MetalloPept_cat_dom_sf"/>
</dbReference>
<dbReference type="GO" id="GO:0006508">
    <property type="term" value="P:proteolysis"/>
    <property type="evidence" value="ECO:0007669"/>
    <property type="project" value="UniProtKB-KW"/>
</dbReference>
<feature type="domain" description="Peptidase M12A" evidence="17">
    <location>
        <begin position="1"/>
        <end position="70"/>
    </location>
</feature>
<dbReference type="InterPro" id="IPR000859">
    <property type="entry name" value="CUB_dom"/>
</dbReference>
<dbReference type="InterPro" id="IPR000742">
    <property type="entry name" value="EGF"/>
</dbReference>
<proteinExistence type="predicted"/>
<dbReference type="Gene3D" id="2.60.120.290">
    <property type="entry name" value="Spermadhesin, CUB domain"/>
    <property type="match status" value="5"/>
</dbReference>
<keyword evidence="3 13" id="KW-0479">Metal-binding</keyword>
<dbReference type="InterPro" id="IPR035914">
    <property type="entry name" value="Sperma_CUB_dom_sf"/>
</dbReference>
<feature type="domain" description="CUB" evidence="15">
    <location>
        <begin position="495"/>
        <end position="607"/>
    </location>
</feature>
<feature type="domain" description="EGF-like" evidence="16">
    <location>
        <begin position="451"/>
        <end position="491"/>
    </location>
</feature>
<feature type="compositionally biased region" description="Low complexity" evidence="14">
    <location>
        <begin position="760"/>
        <end position="773"/>
    </location>
</feature>
<sequence length="821" mass="92306">MPDNEVNSLGEEYDYESIMHYARNTFSVGPYDDTIIPKRKLPNGNPVEIGQRLRLSPGDIRQANKLYSCTTCGRTLQEPSGEFESPTATEEAQHCRWKISATHGEKIYLNLTSLNIPSTDDCRTSYVEVRDGYYELSPLIGRYCGGTANIPHTLVSSESRMWIEYRSSQSLLSAFTAQYEAVCGGLIQKEHGFFSSPNYPDDYRPNKDCIWKIEVPETFTVAVEFQSFEIENHDSCVYDYLEFRDGHDDDSPIIGKHCGYKIPQGIKSSSNKLWVRFKSDGSVQKPGFAAKFLKEYDECQSDSHGCQHTCINTLGSYRCECRIGYELHSDGKKCEDACGGYLKAMNGTLKSPSFPSTYPMNKKCIWQIVAPVDYRITLNFTYFDLEGNNHDCEYDSVKIRKNVGDNAETLGVFCGTKRPSPITSHGNTLLVEFTSDNTVQRTGFEAYFFTDKDECVSNNGGCQHVCKNTIGSYVCSCHSGFTLHENGHDCKEGGCKHEVVGTGGSIRSPNFPDSYPSRQSCVWHFLTTPGHKIILTFEEFELEPHQDCSYDNVEIYDGANKSSLTLGKFCGSRRPKPISASANEMYMEFFSDASVQRRGFRAHYTTACGGRLIATEEPKFIYSHAKYGDQPYDTTEDCDWRIHAPSNKLVRLEFIAFAIEAETDCGYDYIEVYDGIEELSDKMGKFCGTTKPSPFVSTGNELLLKFRSDDTVNWKGFHAMYKLVDLYSEESIAPTQVSSNHMLVSAKNKSETEDADTHNNADSAASATDTSQDGPVQTAQASVLVPQSPLSNRANVVNRRQYLRQLRRNNRLRQQSQSQAK</sequence>
<evidence type="ECO:0000256" key="8">
    <source>
        <dbReference type="ARBA" id="ARBA00023049"/>
    </source>
</evidence>
<evidence type="ECO:0000313" key="18">
    <source>
        <dbReference type="EMBL" id="KAF6032950.1"/>
    </source>
</evidence>
<dbReference type="PROSITE" id="PS51864">
    <property type="entry name" value="ASTACIN"/>
    <property type="match status" value="1"/>
</dbReference>
<evidence type="ECO:0000256" key="7">
    <source>
        <dbReference type="ARBA" id="ARBA00022833"/>
    </source>
</evidence>
<dbReference type="Gene3D" id="3.40.390.10">
    <property type="entry name" value="Collagenase (Catalytic Domain)"/>
    <property type="match status" value="1"/>
</dbReference>
<dbReference type="Pfam" id="PF00431">
    <property type="entry name" value="CUB"/>
    <property type="match status" value="5"/>
</dbReference>
<feature type="domain" description="CUB" evidence="15">
    <location>
        <begin position="608"/>
        <end position="724"/>
    </location>
</feature>
<dbReference type="Gene3D" id="2.10.25.10">
    <property type="entry name" value="Laminin"/>
    <property type="match status" value="2"/>
</dbReference>
<dbReference type="SMART" id="SM00179">
    <property type="entry name" value="EGF_CA"/>
    <property type="match status" value="2"/>
</dbReference>
<dbReference type="PANTHER" id="PTHR24251:SF37">
    <property type="entry name" value="CUB DOMAIN-CONTAINING PROTEIN"/>
    <property type="match status" value="1"/>
</dbReference>
<dbReference type="CDD" id="cd00054">
    <property type="entry name" value="EGF_CA"/>
    <property type="match status" value="2"/>
</dbReference>
<dbReference type="PROSITE" id="PS50026">
    <property type="entry name" value="EGF_3"/>
    <property type="match status" value="2"/>
</dbReference>
<reference evidence="18" key="1">
    <citation type="submission" date="2020-06" db="EMBL/GenBank/DDBJ databases">
        <title>Draft genome of Bugula neritina, a colonial animal packing powerful symbionts and potential medicines.</title>
        <authorList>
            <person name="Rayko M."/>
        </authorList>
    </citation>
    <scope>NUCLEOTIDE SEQUENCE [LARGE SCALE GENOMIC DNA]</scope>
    <source>
        <strain evidence="18">Kwan_BN1</strain>
    </source>
</reference>
<feature type="region of interest" description="Disordered" evidence="14">
    <location>
        <begin position="747"/>
        <end position="798"/>
    </location>
</feature>
<keyword evidence="10" id="KW-1015">Disulfide bond</keyword>
<keyword evidence="7 13" id="KW-0862">Zinc</keyword>
<dbReference type="OrthoDB" id="431034at2759"/>
<dbReference type="FunFam" id="2.60.120.290:FF:000004">
    <property type="entry name" value="Metalloendopeptidase"/>
    <property type="match status" value="1"/>
</dbReference>
<name>A0A7J7K2T7_BUGNE</name>
<dbReference type="SMART" id="SM00181">
    <property type="entry name" value="EGF"/>
    <property type="match status" value="2"/>
</dbReference>
<feature type="domain" description="CUB" evidence="15">
    <location>
        <begin position="183"/>
        <end position="295"/>
    </location>
</feature>
<dbReference type="FunFam" id="2.60.120.290:FF:000013">
    <property type="entry name" value="Membrane frizzled-related protein"/>
    <property type="match status" value="3"/>
</dbReference>
<comment type="caution">
    <text evidence="18">The sequence shown here is derived from an EMBL/GenBank/DDBJ whole genome shotgun (WGS) entry which is preliminary data.</text>
</comment>
<keyword evidence="9" id="KW-0865">Zymogen</keyword>
<dbReference type="InterPro" id="IPR001506">
    <property type="entry name" value="Peptidase_M12A"/>
</dbReference>